<dbReference type="Gene3D" id="3.40.190.10">
    <property type="entry name" value="Periplasmic binding protein-like II"/>
    <property type="match status" value="2"/>
</dbReference>
<organism evidence="7 8">
    <name type="scientific">Clostridium innocuum</name>
    <dbReference type="NCBI Taxonomy" id="1522"/>
    <lineage>
        <taxon>Bacteria</taxon>
        <taxon>Bacillati</taxon>
        <taxon>Bacillota</taxon>
        <taxon>Clostridia</taxon>
        <taxon>Eubacteriales</taxon>
        <taxon>Clostridiaceae</taxon>
        <taxon>Clostridium</taxon>
    </lineage>
</organism>
<name>A0A099I6W9_CLOIN</name>
<feature type="transmembrane region" description="Helical" evidence="5">
    <location>
        <begin position="471"/>
        <end position="491"/>
    </location>
</feature>
<evidence type="ECO:0000313" key="8">
    <source>
        <dbReference type="Proteomes" id="UP000030008"/>
    </source>
</evidence>
<dbReference type="GO" id="GO:0055085">
    <property type="term" value="P:transmembrane transport"/>
    <property type="evidence" value="ECO:0007669"/>
    <property type="project" value="InterPro"/>
</dbReference>
<evidence type="ECO:0000256" key="3">
    <source>
        <dbReference type="ARBA" id="ARBA00022989"/>
    </source>
</evidence>
<dbReference type="AlphaFoldDB" id="A0A099I6W9"/>
<evidence type="ECO:0000256" key="5">
    <source>
        <dbReference type="RuleBase" id="RU363032"/>
    </source>
</evidence>
<feature type="transmembrane region" description="Helical" evidence="5">
    <location>
        <begin position="185"/>
        <end position="206"/>
    </location>
</feature>
<comment type="caution">
    <text evidence="7">The sequence shown here is derived from an EMBL/GenBank/DDBJ whole genome shotgun (WGS) entry which is preliminary data.</text>
</comment>
<keyword evidence="4 5" id="KW-0472">Membrane</keyword>
<feature type="transmembrane region" description="Helical" evidence="5">
    <location>
        <begin position="63"/>
        <end position="84"/>
    </location>
</feature>
<feature type="transmembrane region" description="Helical" evidence="5">
    <location>
        <begin position="12"/>
        <end position="32"/>
    </location>
</feature>
<feature type="transmembrane region" description="Helical" evidence="5">
    <location>
        <begin position="243"/>
        <end position="264"/>
    </location>
</feature>
<dbReference type="Pfam" id="PF13343">
    <property type="entry name" value="SBP_bac_6"/>
    <property type="match status" value="1"/>
</dbReference>
<dbReference type="PROSITE" id="PS50928">
    <property type="entry name" value="ABC_TM1"/>
    <property type="match status" value="2"/>
</dbReference>
<feature type="transmembrane region" description="Helical" evidence="5">
    <location>
        <begin position="550"/>
        <end position="567"/>
    </location>
</feature>
<dbReference type="Proteomes" id="UP000030008">
    <property type="component" value="Unassembled WGS sequence"/>
</dbReference>
<keyword evidence="3 5" id="KW-1133">Transmembrane helix</keyword>
<protein>
    <submittedName>
        <fullName evidence="7">DNA-binding protein</fullName>
    </submittedName>
</protein>
<dbReference type="EMBL" id="JQIF01000049">
    <property type="protein sequence ID" value="KGJ52997.1"/>
    <property type="molecule type" value="Genomic_DNA"/>
</dbReference>
<comment type="similarity">
    <text evidence="5">Belongs to the binding-protein-dependent transport system permease family.</text>
</comment>
<feature type="transmembrane region" description="Helical" evidence="5">
    <location>
        <begin position="409"/>
        <end position="429"/>
    </location>
</feature>
<keyword evidence="7" id="KW-0238">DNA-binding</keyword>
<evidence type="ECO:0000259" key="6">
    <source>
        <dbReference type="PROSITE" id="PS50928"/>
    </source>
</evidence>
<feature type="domain" description="ABC transmembrane type-1" evidence="6">
    <location>
        <begin position="340"/>
        <end position="530"/>
    </location>
</feature>
<dbReference type="SUPFAM" id="SSF161098">
    <property type="entry name" value="MetI-like"/>
    <property type="match status" value="2"/>
</dbReference>
<dbReference type="CDD" id="cd06261">
    <property type="entry name" value="TM_PBP2"/>
    <property type="match status" value="2"/>
</dbReference>
<evidence type="ECO:0000256" key="1">
    <source>
        <dbReference type="ARBA" id="ARBA00004141"/>
    </source>
</evidence>
<keyword evidence="5" id="KW-0813">Transport</keyword>
<dbReference type="Pfam" id="PF00528">
    <property type="entry name" value="BPD_transp_1"/>
    <property type="match status" value="2"/>
</dbReference>
<dbReference type="SUPFAM" id="SSF53850">
    <property type="entry name" value="Periplasmic binding protein-like II"/>
    <property type="match status" value="1"/>
</dbReference>
<keyword evidence="2 5" id="KW-0812">Transmembrane</keyword>
<dbReference type="GO" id="GO:0005886">
    <property type="term" value="C:plasma membrane"/>
    <property type="evidence" value="ECO:0007669"/>
    <property type="project" value="UniProtKB-SubCell"/>
</dbReference>
<dbReference type="InterPro" id="IPR035906">
    <property type="entry name" value="MetI-like_sf"/>
</dbReference>
<sequence>MHKKQLELKGIYVVLAALFLVFLFMPVAILLYKSFESGTSLTLQHYRDLIFSGKFVNAFGNSFTVSGISALVTTLLAFLMAYTINHTNVSQRLKKGIRSIATLPMLLPTITYGFAIIYTFGKQGLLSKLLHVQLFDIYGFSGLLIGYVIYTLPIAFLLVNNTMKFIDKKFIIVSKIMGDSGGKRFWMTALSPMIPTLAAAFIQAFFLSFTDFGIPAAVGGEYAVVATTLYNEMLGSIPNFSNGAVVAMMMLLPSIISIILLNYLERYNVRYNRISVIELPENRKRDLWCGIGSGLVLCGIALVFAVIILLPFVKEWPYDISFSLQHFTDTLASANLLSVYRNSLIVALGTAAAGTLVAYGSALVTTRSTLPVLCRKSIDAISSIANTIPGMVIGIAFLFAFSGTPLQSTFWIIILCNMIHFFSTPYVMAKNTLGKLNTSYETTAMLMGDSWFKTIRRVVVPNSKSTILEMFSYYFINSMVTISALIFIVGAKTAVLTTKIKELQHFAKFDQIFVLSLLILLTNLLVKGIILFVTQKKDEKKAKGVRMKKYALGILAGGVVLFTFVFGQGKEPVVIYSNADEEALVAIQHALDENGFQDQYVLQSFGTSELGGKIMAEGKNLEADIITMSSYYIDSAQQKNDMFDKLTFPTPTLKTYSDYDTPLTALEGAMIVNTSVLKEKQLPVPSSLKELANPKYKGMISIPDIKASSTGWLLVQALLDTYGEEEGKEILTAILDNVGPHLESSGSGPLKKVRSGEVGIAFGLRHQALADKEKGLPIDCIDPIEGNYSLTESIAVVKKENVNKTAMAMARCIMENGRRDILYTYPTALYEGEQVEKKYASKYPRVFKRALSVELLEEHQAFFEGCRK</sequence>
<comment type="subcellular location">
    <subcellularLocation>
        <location evidence="5">Cell membrane</location>
        <topology evidence="5">Multi-pass membrane protein</topology>
    </subcellularLocation>
    <subcellularLocation>
        <location evidence="1">Membrane</location>
        <topology evidence="1">Multi-pass membrane protein</topology>
    </subcellularLocation>
</comment>
<reference evidence="7 8" key="1">
    <citation type="submission" date="2014-08" db="EMBL/GenBank/DDBJ databases">
        <title>Clostridium innocuum, an unnegligible vancomycin-resistant pathogen causing extra-intestinal infections.</title>
        <authorList>
            <person name="Feng Y."/>
            <person name="Chiu C.-H."/>
        </authorList>
    </citation>
    <scope>NUCLEOTIDE SEQUENCE [LARGE SCALE GENOMIC DNA]</scope>
    <source>
        <strain evidence="7 8">AN88</strain>
    </source>
</reference>
<accession>A0A099I6W9</accession>
<feature type="transmembrane region" description="Helical" evidence="5">
    <location>
        <begin position="511"/>
        <end position="530"/>
    </location>
</feature>
<feature type="transmembrane region" description="Helical" evidence="5">
    <location>
        <begin position="96"/>
        <end position="117"/>
    </location>
</feature>
<gene>
    <name evidence="7" type="ORF">CIAN88_11930</name>
</gene>
<feature type="transmembrane region" description="Helical" evidence="5">
    <location>
        <begin position="287"/>
        <end position="313"/>
    </location>
</feature>
<feature type="transmembrane region" description="Helical" evidence="5">
    <location>
        <begin position="137"/>
        <end position="159"/>
    </location>
</feature>
<dbReference type="InterPro" id="IPR000515">
    <property type="entry name" value="MetI-like"/>
</dbReference>
<dbReference type="RefSeq" id="WP_044905609.1">
    <property type="nucleotide sequence ID" value="NZ_JQIF01000049.1"/>
</dbReference>
<feature type="domain" description="ABC transmembrane type-1" evidence="6">
    <location>
        <begin position="59"/>
        <end position="261"/>
    </location>
</feature>
<evidence type="ECO:0000313" key="7">
    <source>
        <dbReference type="EMBL" id="KGJ52997.1"/>
    </source>
</evidence>
<feature type="transmembrane region" description="Helical" evidence="5">
    <location>
        <begin position="384"/>
        <end position="403"/>
    </location>
</feature>
<proteinExistence type="inferred from homology"/>
<evidence type="ECO:0000256" key="2">
    <source>
        <dbReference type="ARBA" id="ARBA00022692"/>
    </source>
</evidence>
<dbReference type="PANTHER" id="PTHR43496">
    <property type="entry name" value="PROTEIN LPLB"/>
    <property type="match status" value="1"/>
</dbReference>
<dbReference type="PANTHER" id="PTHR43496:SF1">
    <property type="entry name" value="POLYGALACTURONAN_RHAMNOGALACTURONAN TRANSPORT SYSTEM PERMEASE PROTEIN YTEP"/>
    <property type="match status" value="1"/>
</dbReference>
<dbReference type="Gene3D" id="1.10.3720.10">
    <property type="entry name" value="MetI-like"/>
    <property type="match status" value="2"/>
</dbReference>
<evidence type="ECO:0000256" key="4">
    <source>
        <dbReference type="ARBA" id="ARBA00023136"/>
    </source>
</evidence>
<dbReference type="GO" id="GO:0003677">
    <property type="term" value="F:DNA binding"/>
    <property type="evidence" value="ECO:0007669"/>
    <property type="project" value="UniProtKB-KW"/>
</dbReference>
<feature type="transmembrane region" description="Helical" evidence="5">
    <location>
        <begin position="344"/>
        <end position="364"/>
    </location>
</feature>